<sequence length="72" mass="7729">MKKVSKMLLTFIVAMVVGVLLPLVSDAYGSYYKPLCWEQVGNCAGATGCDPQTEYCGHISPVSEACGCRPLQ</sequence>
<dbReference type="Proteomes" id="UP001204798">
    <property type="component" value="Unassembled WGS sequence"/>
</dbReference>
<protein>
    <recommendedName>
        <fullName evidence="3">Secreted protein</fullName>
    </recommendedName>
</protein>
<dbReference type="RefSeq" id="WP_018196086.1">
    <property type="nucleotide sequence ID" value="NZ_CP130454.1"/>
</dbReference>
<keyword evidence="2" id="KW-1185">Reference proteome</keyword>
<evidence type="ECO:0000313" key="2">
    <source>
        <dbReference type="Proteomes" id="UP001204798"/>
    </source>
</evidence>
<accession>A0ABT2EIG0</accession>
<organism evidence="1 2">
    <name type="scientific">Candidatus Fervidibacter sacchari</name>
    <dbReference type="NCBI Taxonomy" id="1448929"/>
    <lineage>
        <taxon>Bacteria</taxon>
        <taxon>Candidatus Fervidibacterota</taxon>
        <taxon>Candidatus Fervidibacter</taxon>
    </lineage>
</organism>
<evidence type="ECO:0000313" key="1">
    <source>
        <dbReference type="EMBL" id="MCS3917733.1"/>
    </source>
</evidence>
<gene>
    <name evidence="1" type="ORF">M2350_000130</name>
</gene>
<proteinExistence type="predicted"/>
<comment type="caution">
    <text evidence="1">The sequence shown here is derived from an EMBL/GenBank/DDBJ whole genome shotgun (WGS) entry which is preliminary data.</text>
</comment>
<evidence type="ECO:0008006" key="3">
    <source>
        <dbReference type="Google" id="ProtNLM"/>
    </source>
</evidence>
<name>A0ABT2EIG0_9BACT</name>
<dbReference type="EMBL" id="JANUCP010000001">
    <property type="protein sequence ID" value="MCS3917733.1"/>
    <property type="molecule type" value="Genomic_DNA"/>
</dbReference>
<reference evidence="1 2" key="1">
    <citation type="submission" date="2022-08" db="EMBL/GenBank/DDBJ databases">
        <title>Bacterial and archaeal communities from various locations to study Microbial Dark Matter (Phase II).</title>
        <authorList>
            <person name="Stepanauskas R."/>
        </authorList>
    </citation>
    <scope>NUCLEOTIDE SEQUENCE [LARGE SCALE GENOMIC DNA]</scope>
    <source>
        <strain evidence="1 2">PD1</strain>
    </source>
</reference>